<accession>A0A3D8QLE7</accession>
<dbReference type="AlphaFoldDB" id="A0A3D8QLE7"/>
<dbReference type="EMBL" id="PDLM01000014">
    <property type="protein sequence ID" value="RDW62284.1"/>
    <property type="molecule type" value="Genomic_DNA"/>
</dbReference>
<name>A0A3D8QLE7_9HELO</name>
<feature type="transmembrane region" description="Helical" evidence="1">
    <location>
        <begin position="54"/>
        <end position="74"/>
    </location>
</feature>
<feature type="transmembrane region" description="Helical" evidence="1">
    <location>
        <begin position="81"/>
        <end position="101"/>
    </location>
</feature>
<dbReference type="PANTHER" id="PTHR37019:SF1">
    <property type="entry name" value="EXPERA DOMAIN-CONTAINING PROTEIN"/>
    <property type="match status" value="1"/>
</dbReference>
<dbReference type="InterPro" id="IPR056121">
    <property type="entry name" value="DUF7704"/>
</dbReference>
<gene>
    <name evidence="3" type="ORF">BP6252_11717</name>
</gene>
<dbReference type="PANTHER" id="PTHR37019">
    <property type="entry name" value="CHROMOSOME 1, WHOLE GENOME SHOTGUN SEQUENCE"/>
    <property type="match status" value="1"/>
</dbReference>
<feature type="transmembrane region" description="Helical" evidence="1">
    <location>
        <begin position="121"/>
        <end position="140"/>
    </location>
</feature>
<dbReference type="Pfam" id="PF24803">
    <property type="entry name" value="DUF7704"/>
    <property type="match status" value="1"/>
</dbReference>
<feature type="domain" description="DUF7704" evidence="2">
    <location>
        <begin position="4"/>
        <end position="139"/>
    </location>
</feature>
<sequence length="143" mass="15574">MAPIPLIYRLYFIYIDPALALYGSILVLTNPTLFLQSTTPPTLTEAASPLTTLLLTQISALYAFFAITEGLVLYQTKQLRIWRSVLLGVLVCDIGHAYAVLSADATAWDLRGWRAVDAINYGILIFGAGLRGSFLLGVGLRPA</sequence>
<dbReference type="OrthoDB" id="3587182at2759"/>
<keyword evidence="1" id="KW-0472">Membrane</keyword>
<evidence type="ECO:0000313" key="3">
    <source>
        <dbReference type="EMBL" id="RDW62284.1"/>
    </source>
</evidence>
<evidence type="ECO:0000256" key="1">
    <source>
        <dbReference type="SAM" id="Phobius"/>
    </source>
</evidence>
<dbReference type="Proteomes" id="UP000256645">
    <property type="component" value="Unassembled WGS sequence"/>
</dbReference>
<proteinExistence type="predicted"/>
<evidence type="ECO:0000313" key="4">
    <source>
        <dbReference type="Proteomes" id="UP000256645"/>
    </source>
</evidence>
<keyword evidence="4" id="KW-1185">Reference proteome</keyword>
<reference evidence="3 4" key="1">
    <citation type="journal article" date="2018" name="IMA Fungus">
        <title>IMA Genome-F 9: Draft genome sequence of Annulohypoxylon stygium, Aspergillus mulundensis, Berkeleyomyces basicola (syn. Thielaviopsis basicola), Ceratocystis smalleyi, two Cercospora beticola strains, Coleophoma cylindrospora, Fusarium fracticaudum, Phialophora cf. hyalina, and Morchella septimelata.</title>
        <authorList>
            <person name="Wingfield B.D."/>
            <person name="Bills G.F."/>
            <person name="Dong Y."/>
            <person name="Huang W."/>
            <person name="Nel W.J."/>
            <person name="Swalarsk-Parry B.S."/>
            <person name="Vaghefi N."/>
            <person name="Wilken P.M."/>
            <person name="An Z."/>
            <person name="de Beer Z.W."/>
            <person name="De Vos L."/>
            <person name="Chen L."/>
            <person name="Duong T.A."/>
            <person name="Gao Y."/>
            <person name="Hammerbacher A."/>
            <person name="Kikkert J.R."/>
            <person name="Li Y."/>
            <person name="Li H."/>
            <person name="Li K."/>
            <person name="Li Q."/>
            <person name="Liu X."/>
            <person name="Ma X."/>
            <person name="Naidoo K."/>
            <person name="Pethybridge S.J."/>
            <person name="Sun J."/>
            <person name="Steenkamp E.T."/>
            <person name="van der Nest M.A."/>
            <person name="van Wyk S."/>
            <person name="Wingfield M.J."/>
            <person name="Xiong C."/>
            <person name="Yue Q."/>
            <person name="Zhang X."/>
        </authorList>
    </citation>
    <scope>NUCLEOTIDE SEQUENCE [LARGE SCALE GENOMIC DNA]</scope>
    <source>
        <strain evidence="3 4">BP6252</strain>
    </source>
</reference>
<keyword evidence="1" id="KW-0812">Transmembrane</keyword>
<protein>
    <recommendedName>
        <fullName evidence="2">DUF7704 domain-containing protein</fullName>
    </recommendedName>
</protein>
<keyword evidence="1" id="KW-1133">Transmembrane helix</keyword>
<comment type="caution">
    <text evidence="3">The sequence shown here is derived from an EMBL/GenBank/DDBJ whole genome shotgun (WGS) entry which is preliminary data.</text>
</comment>
<feature type="transmembrane region" description="Helical" evidence="1">
    <location>
        <begin position="12"/>
        <end position="34"/>
    </location>
</feature>
<organism evidence="3 4">
    <name type="scientific">Coleophoma cylindrospora</name>
    <dbReference type="NCBI Taxonomy" id="1849047"/>
    <lineage>
        <taxon>Eukaryota</taxon>
        <taxon>Fungi</taxon>
        <taxon>Dikarya</taxon>
        <taxon>Ascomycota</taxon>
        <taxon>Pezizomycotina</taxon>
        <taxon>Leotiomycetes</taxon>
        <taxon>Helotiales</taxon>
        <taxon>Dermateaceae</taxon>
        <taxon>Coleophoma</taxon>
    </lineage>
</organism>
<evidence type="ECO:0000259" key="2">
    <source>
        <dbReference type="Pfam" id="PF24803"/>
    </source>
</evidence>